<keyword evidence="13" id="KW-1185">Reference proteome</keyword>
<evidence type="ECO:0000256" key="4">
    <source>
        <dbReference type="ARBA" id="ARBA00022679"/>
    </source>
</evidence>
<evidence type="ECO:0000259" key="10">
    <source>
        <dbReference type="Pfam" id="PF04095"/>
    </source>
</evidence>
<feature type="binding site" evidence="9">
    <location>
        <position position="217"/>
    </location>
    <ligand>
        <name>beta-nicotinamide D-ribonucleotide</name>
        <dbReference type="ChEBI" id="CHEBI:14649"/>
    </ligand>
</feature>
<organism evidence="12 13">
    <name type="scientific">Jannaschia pohangensis</name>
    <dbReference type="NCBI Taxonomy" id="390807"/>
    <lineage>
        <taxon>Bacteria</taxon>
        <taxon>Pseudomonadati</taxon>
        <taxon>Pseudomonadota</taxon>
        <taxon>Alphaproteobacteria</taxon>
        <taxon>Rhodobacterales</taxon>
        <taxon>Roseobacteraceae</taxon>
        <taxon>Jannaschia</taxon>
    </lineage>
</organism>
<dbReference type="STRING" id="390807.SAMN04488095_1363"/>
<evidence type="ECO:0000313" key="12">
    <source>
        <dbReference type="EMBL" id="SFI61224.1"/>
    </source>
</evidence>
<reference evidence="12 13" key="1">
    <citation type="submission" date="2016-10" db="EMBL/GenBank/DDBJ databases">
        <authorList>
            <person name="de Groot N.N."/>
        </authorList>
    </citation>
    <scope>NUCLEOTIDE SEQUENCE [LARGE SCALE GENOMIC DNA]</scope>
    <source>
        <strain evidence="12 13">DSM 19073</strain>
    </source>
</reference>
<dbReference type="GO" id="GO:0009435">
    <property type="term" value="P:NAD+ biosynthetic process"/>
    <property type="evidence" value="ECO:0007669"/>
    <property type="project" value="InterPro"/>
</dbReference>
<evidence type="ECO:0000256" key="6">
    <source>
        <dbReference type="ARBA" id="ARBA00035024"/>
    </source>
</evidence>
<comment type="similarity">
    <text evidence="1">Belongs to the NAPRTase family.</text>
</comment>
<gene>
    <name evidence="12" type="ORF">SAMN04488095_1363</name>
</gene>
<evidence type="ECO:0000256" key="1">
    <source>
        <dbReference type="ARBA" id="ARBA00010897"/>
    </source>
</evidence>
<dbReference type="RefSeq" id="WP_245749143.1">
    <property type="nucleotide sequence ID" value="NZ_FORA01000001.1"/>
</dbReference>
<name>A0A1I3JM35_9RHOB</name>
<evidence type="ECO:0000256" key="9">
    <source>
        <dbReference type="PIRSR" id="PIRSR005943-1"/>
    </source>
</evidence>
<dbReference type="InterPro" id="IPR013785">
    <property type="entry name" value="Aldolase_TIM"/>
</dbReference>
<feature type="binding site" evidence="9">
    <location>
        <position position="194"/>
    </location>
    <ligand>
        <name>diphosphate</name>
        <dbReference type="ChEBI" id="CHEBI:33019"/>
    </ligand>
</feature>
<dbReference type="InterPro" id="IPR036068">
    <property type="entry name" value="Nicotinate_pribotase-like_C"/>
</dbReference>
<dbReference type="InterPro" id="IPR016471">
    <property type="entry name" value="Nicotinamide_PRibTrfase"/>
</dbReference>
<dbReference type="AlphaFoldDB" id="A0A1I3JM35"/>
<dbReference type="NCBIfam" id="NF006629">
    <property type="entry name" value="PRK09198.1"/>
    <property type="match status" value="1"/>
</dbReference>
<feature type="domain" description="Nicotinate/nicotinamide phosphoribosyltransferase" evidence="10">
    <location>
        <begin position="186"/>
        <end position="427"/>
    </location>
</feature>
<keyword evidence="3 12" id="KW-0328">Glycosyltransferase</keyword>
<proteinExistence type="inferred from homology"/>
<comment type="pathway">
    <text evidence="5">Cofactor biosynthesis; NAD(+) biosynthesis; nicotinamide D-ribonucleotide from 5-phospho-alpha-D-ribose 1-diphosphate and nicotinamide: step 1/1.</text>
</comment>
<evidence type="ECO:0000313" key="13">
    <source>
        <dbReference type="Proteomes" id="UP000199110"/>
    </source>
</evidence>
<dbReference type="SUPFAM" id="SSF51690">
    <property type="entry name" value="Nicotinate/Quinolinate PRTase C-terminal domain-like"/>
    <property type="match status" value="1"/>
</dbReference>
<evidence type="ECO:0000256" key="3">
    <source>
        <dbReference type="ARBA" id="ARBA00022676"/>
    </source>
</evidence>
<evidence type="ECO:0000259" key="11">
    <source>
        <dbReference type="Pfam" id="PF18127"/>
    </source>
</evidence>
<evidence type="ECO:0000256" key="7">
    <source>
        <dbReference type="ARBA" id="ARBA00035036"/>
    </source>
</evidence>
<keyword evidence="2" id="KW-0662">Pyridine nucleotide biosynthesis</keyword>
<accession>A0A1I3JM35</accession>
<dbReference type="GO" id="GO:0047280">
    <property type="term" value="F:nicotinamide phosphoribosyltransferase activity"/>
    <property type="evidence" value="ECO:0007669"/>
    <property type="project" value="UniProtKB-EC"/>
</dbReference>
<feature type="binding site" evidence="9">
    <location>
        <position position="305"/>
    </location>
    <ligand>
        <name>diphosphate</name>
        <dbReference type="ChEBI" id="CHEBI:33019"/>
    </ligand>
</feature>
<evidence type="ECO:0000256" key="8">
    <source>
        <dbReference type="ARBA" id="ARBA00047835"/>
    </source>
</evidence>
<keyword evidence="4 12" id="KW-0808">Transferase</keyword>
<feature type="domain" description="Nicotinamide phosphoribosyltransferase N-terminal" evidence="11">
    <location>
        <begin position="21"/>
        <end position="113"/>
    </location>
</feature>
<dbReference type="Pfam" id="PF18127">
    <property type="entry name" value="NAMPT_N"/>
    <property type="match status" value="1"/>
</dbReference>
<dbReference type="PIRSF" id="PIRSF005943">
    <property type="entry name" value="NMPRT"/>
    <property type="match status" value="1"/>
</dbReference>
<dbReference type="PANTHER" id="PTHR43816:SF1">
    <property type="entry name" value="NICOTINAMIDE PHOSPHORIBOSYLTRANSFERASE"/>
    <property type="match status" value="1"/>
</dbReference>
<dbReference type="Gene3D" id="3.20.20.70">
    <property type="entry name" value="Aldolase class I"/>
    <property type="match status" value="1"/>
</dbReference>
<comment type="catalytic activity">
    <reaction evidence="8">
        <text>beta-nicotinamide D-ribonucleotide + diphosphate = 5-phospho-alpha-D-ribose 1-diphosphate + nicotinamide + H(+)</text>
        <dbReference type="Rhea" id="RHEA:16149"/>
        <dbReference type="ChEBI" id="CHEBI:14649"/>
        <dbReference type="ChEBI" id="CHEBI:15378"/>
        <dbReference type="ChEBI" id="CHEBI:17154"/>
        <dbReference type="ChEBI" id="CHEBI:33019"/>
        <dbReference type="ChEBI" id="CHEBI:58017"/>
        <dbReference type="EC" id="2.4.2.12"/>
    </reaction>
    <physiologicalReaction direction="right-to-left" evidence="8">
        <dbReference type="Rhea" id="RHEA:16151"/>
    </physiologicalReaction>
</comment>
<dbReference type="EMBL" id="FORA01000001">
    <property type="protein sequence ID" value="SFI61224.1"/>
    <property type="molecule type" value="Genomic_DNA"/>
</dbReference>
<feature type="binding site" evidence="9">
    <location>
        <position position="386"/>
    </location>
    <ligand>
        <name>beta-nicotinamide D-ribonucleotide</name>
        <dbReference type="ChEBI" id="CHEBI:14649"/>
    </ligand>
</feature>
<dbReference type="Proteomes" id="UP000199110">
    <property type="component" value="Unassembled WGS sequence"/>
</dbReference>
<dbReference type="PANTHER" id="PTHR43816">
    <property type="entry name" value="NICOTINAMIDE PHOSPHORIBOSYLTRANSFERASE"/>
    <property type="match status" value="1"/>
</dbReference>
<dbReference type="Pfam" id="PF04095">
    <property type="entry name" value="NAPRTase"/>
    <property type="match status" value="1"/>
</dbReference>
<feature type="binding site" evidence="9">
    <location>
        <position position="243"/>
    </location>
    <ligand>
        <name>diphosphate</name>
        <dbReference type="ChEBI" id="CHEBI:33019"/>
    </ligand>
</feature>
<sequence length="476" mass="51121">MKDQATPFVPQAFMPAINPIADCDSYKLSHGAQYPEGTTHISSYAEARKAWDGIEDVVFFGLQAELLKLAGQAVTLPMVEEGAEMAAAHGLPFDRAMWTRVATDLGGRLPVRIDALPEGTVALVGVPLFRVTNTQPGFAALTSFLETRLLRATWYGTTVASLSRHVMGEIRTRLIRTDGSDDGLPFKLHDFGARGVSSLESAAIGGAAHLVSSMGTDTFPALMLARKVYGADMAGFSIPATEHSVMTALGEAGEVQQMERLLDANPTGLVACVSDSYDLFRAIRDYWGGSLRDKVLARDGVLVVRPDSGDPMEIVPQTIEALMTVFGSGMTPQGFRLLNPKVRVIQGDGIDRHSIIRIMDRMIERGLAIGNIAFGMGGGLLQQVNRDCFGFSMKASAIRIGGGDWQPIFKDPVTAGGAKRSKKGVQGTFVSDSGKMVARPAANIPPGADALLPVFEDGRLLRVQTFDQIRARARLT</sequence>
<evidence type="ECO:0000256" key="5">
    <source>
        <dbReference type="ARBA" id="ARBA00035007"/>
    </source>
</evidence>
<feature type="binding site" evidence="9">
    <location>
        <begin position="347"/>
        <end position="348"/>
    </location>
    <ligand>
        <name>beta-nicotinamide D-ribonucleotide</name>
        <dbReference type="ChEBI" id="CHEBI:14649"/>
    </ligand>
</feature>
<dbReference type="EC" id="2.4.2.12" evidence="6"/>
<evidence type="ECO:0000256" key="2">
    <source>
        <dbReference type="ARBA" id="ARBA00022642"/>
    </source>
</evidence>
<dbReference type="InterPro" id="IPR041525">
    <property type="entry name" value="N/Namide_PRibTrfase"/>
</dbReference>
<feature type="binding site" evidence="9">
    <location>
        <begin position="305"/>
        <end position="307"/>
    </location>
    <ligand>
        <name>beta-nicotinamide D-ribonucleotide</name>
        <dbReference type="ChEBI" id="CHEBI:14649"/>
    </ligand>
</feature>
<protein>
    <recommendedName>
        <fullName evidence="7">Nicotinamide phosphoribosyltransferase</fullName>
        <ecNumber evidence="6">2.4.2.12</ecNumber>
    </recommendedName>
</protein>
<dbReference type="InterPro" id="IPR041529">
    <property type="entry name" value="DUF5598"/>
</dbReference>
<feature type="binding site" evidence="9">
    <location>
        <position position="378"/>
    </location>
    <ligand>
        <name>beta-nicotinamide D-ribonucleotide</name>
        <dbReference type="ChEBI" id="CHEBI:14649"/>
    </ligand>
</feature>